<organism evidence="4 5">
    <name type="scientific">Coleophoma cylindrospora</name>
    <dbReference type="NCBI Taxonomy" id="1849047"/>
    <lineage>
        <taxon>Eukaryota</taxon>
        <taxon>Fungi</taxon>
        <taxon>Dikarya</taxon>
        <taxon>Ascomycota</taxon>
        <taxon>Pezizomycotina</taxon>
        <taxon>Leotiomycetes</taxon>
        <taxon>Helotiales</taxon>
        <taxon>Dermateaceae</taxon>
        <taxon>Coleophoma</taxon>
    </lineage>
</organism>
<dbReference type="CDD" id="cd03443">
    <property type="entry name" value="PaaI_thioesterase"/>
    <property type="match status" value="1"/>
</dbReference>
<feature type="domain" description="Thioesterase" evidence="3">
    <location>
        <begin position="87"/>
        <end position="163"/>
    </location>
</feature>
<dbReference type="SUPFAM" id="SSF54637">
    <property type="entry name" value="Thioesterase/thiol ester dehydrase-isomerase"/>
    <property type="match status" value="1"/>
</dbReference>
<dbReference type="Gene3D" id="3.10.129.10">
    <property type="entry name" value="Hotdog Thioesterase"/>
    <property type="match status" value="1"/>
</dbReference>
<dbReference type="Pfam" id="PF03061">
    <property type="entry name" value="4HBT"/>
    <property type="match status" value="1"/>
</dbReference>
<evidence type="ECO:0000313" key="5">
    <source>
        <dbReference type="Proteomes" id="UP000256645"/>
    </source>
</evidence>
<evidence type="ECO:0000313" key="4">
    <source>
        <dbReference type="EMBL" id="RDW79726.1"/>
    </source>
</evidence>
<dbReference type="InterPro" id="IPR006683">
    <property type="entry name" value="Thioestr_dom"/>
</dbReference>
<keyword evidence="2" id="KW-0378">Hydrolase</keyword>
<comment type="similarity">
    <text evidence="1">Belongs to the thioesterase PaaI family.</text>
</comment>
<dbReference type="STRING" id="1849047.A0A3D8S0B5"/>
<reference evidence="4 5" key="1">
    <citation type="journal article" date="2018" name="IMA Fungus">
        <title>IMA Genome-F 9: Draft genome sequence of Annulohypoxylon stygium, Aspergillus mulundensis, Berkeleyomyces basicola (syn. Thielaviopsis basicola), Ceratocystis smalleyi, two Cercospora beticola strains, Coleophoma cylindrospora, Fusarium fracticaudum, Phialophora cf. hyalina, and Morchella septimelata.</title>
        <authorList>
            <person name="Wingfield B.D."/>
            <person name="Bills G.F."/>
            <person name="Dong Y."/>
            <person name="Huang W."/>
            <person name="Nel W.J."/>
            <person name="Swalarsk-Parry B.S."/>
            <person name="Vaghefi N."/>
            <person name="Wilken P.M."/>
            <person name="An Z."/>
            <person name="de Beer Z.W."/>
            <person name="De Vos L."/>
            <person name="Chen L."/>
            <person name="Duong T.A."/>
            <person name="Gao Y."/>
            <person name="Hammerbacher A."/>
            <person name="Kikkert J.R."/>
            <person name="Li Y."/>
            <person name="Li H."/>
            <person name="Li K."/>
            <person name="Li Q."/>
            <person name="Liu X."/>
            <person name="Ma X."/>
            <person name="Naidoo K."/>
            <person name="Pethybridge S.J."/>
            <person name="Sun J."/>
            <person name="Steenkamp E.T."/>
            <person name="van der Nest M.A."/>
            <person name="van Wyk S."/>
            <person name="Wingfield M.J."/>
            <person name="Xiong C."/>
            <person name="Yue Q."/>
            <person name="Zhang X."/>
        </authorList>
    </citation>
    <scope>NUCLEOTIDE SEQUENCE [LARGE SCALE GENOMIC DNA]</scope>
    <source>
        <strain evidence="4 5">BP6252</strain>
    </source>
</reference>
<dbReference type="Proteomes" id="UP000256645">
    <property type="component" value="Unassembled WGS sequence"/>
</dbReference>
<name>A0A3D8S0B5_9HELO</name>
<evidence type="ECO:0000256" key="1">
    <source>
        <dbReference type="ARBA" id="ARBA00008324"/>
    </source>
</evidence>
<keyword evidence="5" id="KW-1185">Reference proteome</keyword>
<dbReference type="GO" id="GO:0047617">
    <property type="term" value="F:fatty acyl-CoA hydrolase activity"/>
    <property type="evidence" value="ECO:0007669"/>
    <property type="project" value="InterPro"/>
</dbReference>
<dbReference type="PANTHER" id="PTHR21660">
    <property type="entry name" value="THIOESTERASE SUPERFAMILY MEMBER-RELATED"/>
    <property type="match status" value="1"/>
</dbReference>
<evidence type="ECO:0000259" key="3">
    <source>
        <dbReference type="Pfam" id="PF03061"/>
    </source>
</evidence>
<dbReference type="InterPro" id="IPR029069">
    <property type="entry name" value="HotDog_dom_sf"/>
</dbReference>
<gene>
    <name evidence="4" type="ORF">BP6252_04364</name>
</gene>
<accession>A0A3D8S0B5</accession>
<dbReference type="InterPro" id="IPR039298">
    <property type="entry name" value="ACOT13"/>
</dbReference>
<dbReference type="InterPro" id="IPR003736">
    <property type="entry name" value="PAAI_dom"/>
</dbReference>
<dbReference type="OrthoDB" id="2831072at2759"/>
<sequence>MVDLVKVVYQNGYSVAIDGSMVDMIIYLRVARLARVTPRVELLLIRVQGWGSSTYRDYMNLVSASAKPNGTTTLSFTIQPEHCNQLGNLHGGCAATVFDICTTTALVPISKPEFWAFGGVSRTLNVTYLRPVAHGETVLIESEVVHAGKRLCTIKGVMKRKRDGAIMVTCEHGKVNIDPEVSKL</sequence>
<dbReference type="NCBIfam" id="TIGR00369">
    <property type="entry name" value="unchar_dom_1"/>
    <property type="match status" value="1"/>
</dbReference>
<dbReference type="EMBL" id="PDLM01000004">
    <property type="protein sequence ID" value="RDW79726.1"/>
    <property type="molecule type" value="Genomic_DNA"/>
</dbReference>
<dbReference type="PANTHER" id="PTHR21660:SF1">
    <property type="entry name" value="ACYL-COENZYME A THIOESTERASE 13"/>
    <property type="match status" value="1"/>
</dbReference>
<comment type="caution">
    <text evidence="4">The sequence shown here is derived from an EMBL/GenBank/DDBJ whole genome shotgun (WGS) entry which is preliminary data.</text>
</comment>
<protein>
    <recommendedName>
        <fullName evidence="3">Thioesterase domain-containing protein</fullName>
    </recommendedName>
</protein>
<evidence type="ECO:0000256" key="2">
    <source>
        <dbReference type="ARBA" id="ARBA00022801"/>
    </source>
</evidence>
<dbReference type="AlphaFoldDB" id="A0A3D8S0B5"/>
<proteinExistence type="inferred from homology"/>